<dbReference type="SUPFAM" id="SSF52091">
    <property type="entry name" value="SpoIIaa-like"/>
    <property type="match status" value="1"/>
</dbReference>
<dbReference type="STRING" id="1122195.SAMN02745164_01183"/>
<evidence type="ECO:0000256" key="1">
    <source>
        <dbReference type="ARBA" id="ARBA00009013"/>
    </source>
</evidence>
<evidence type="ECO:0000313" key="4">
    <source>
        <dbReference type="EMBL" id="SHE80921.1"/>
    </source>
</evidence>
<dbReference type="Gene3D" id="3.30.750.24">
    <property type="entry name" value="STAS domain"/>
    <property type="match status" value="1"/>
</dbReference>
<protein>
    <recommendedName>
        <fullName evidence="2">Anti-sigma factor antagonist</fullName>
    </recommendedName>
</protein>
<dbReference type="InterPro" id="IPR002645">
    <property type="entry name" value="STAS_dom"/>
</dbReference>
<dbReference type="InterPro" id="IPR003658">
    <property type="entry name" value="Anti-sigma_ant"/>
</dbReference>
<gene>
    <name evidence="4" type="ORF">SAMN02745164_01183</name>
</gene>
<dbReference type="PROSITE" id="PS50801">
    <property type="entry name" value="STAS"/>
    <property type="match status" value="1"/>
</dbReference>
<dbReference type="NCBIfam" id="TIGR00377">
    <property type="entry name" value="ant_ant_sig"/>
    <property type="match status" value="1"/>
</dbReference>
<comment type="caution">
    <text evidence="4">The sequence shown here is derived from an EMBL/GenBank/DDBJ whole genome shotgun (WGS) entry which is preliminary data.</text>
</comment>
<dbReference type="CDD" id="cd07043">
    <property type="entry name" value="STAS_anti-anti-sigma_factors"/>
    <property type="match status" value="1"/>
</dbReference>
<evidence type="ECO:0000313" key="5">
    <source>
        <dbReference type="Proteomes" id="UP000184334"/>
    </source>
</evidence>
<dbReference type="OrthoDB" id="9793697at2"/>
<dbReference type="Pfam" id="PF01740">
    <property type="entry name" value="STAS"/>
    <property type="match status" value="1"/>
</dbReference>
<dbReference type="Proteomes" id="UP000184334">
    <property type="component" value="Unassembled WGS sequence"/>
</dbReference>
<organism evidence="4 5">
    <name type="scientific">Marinitoga hydrogenitolerans (strain DSM 16785 / JCM 12826 / AT1271)</name>
    <dbReference type="NCBI Taxonomy" id="1122195"/>
    <lineage>
        <taxon>Bacteria</taxon>
        <taxon>Thermotogati</taxon>
        <taxon>Thermotogota</taxon>
        <taxon>Thermotogae</taxon>
        <taxon>Petrotogales</taxon>
        <taxon>Petrotogaceae</taxon>
        <taxon>Marinitoga</taxon>
    </lineage>
</organism>
<dbReference type="PANTHER" id="PTHR33495:SF2">
    <property type="entry name" value="ANTI-SIGMA FACTOR ANTAGONIST TM_1081-RELATED"/>
    <property type="match status" value="1"/>
</dbReference>
<evidence type="ECO:0000259" key="3">
    <source>
        <dbReference type="PROSITE" id="PS50801"/>
    </source>
</evidence>
<accession>A0A1M4WHZ4</accession>
<evidence type="ECO:0000256" key="2">
    <source>
        <dbReference type="RuleBase" id="RU003749"/>
    </source>
</evidence>
<dbReference type="PANTHER" id="PTHR33495">
    <property type="entry name" value="ANTI-SIGMA FACTOR ANTAGONIST TM_1081-RELATED-RELATED"/>
    <property type="match status" value="1"/>
</dbReference>
<reference evidence="4" key="1">
    <citation type="submission" date="2016-11" db="EMBL/GenBank/DDBJ databases">
        <authorList>
            <person name="Varghese N."/>
            <person name="Submissions S."/>
        </authorList>
    </citation>
    <scope>NUCLEOTIDE SEQUENCE [LARGE SCALE GENOMIC DNA]</scope>
    <source>
        <strain evidence="4">DSM 16785</strain>
    </source>
</reference>
<feature type="domain" description="STAS" evidence="3">
    <location>
        <begin position="1"/>
        <end position="102"/>
    </location>
</feature>
<dbReference type="InterPro" id="IPR036513">
    <property type="entry name" value="STAS_dom_sf"/>
</dbReference>
<comment type="similarity">
    <text evidence="1 2">Belongs to the anti-sigma-factor antagonist family.</text>
</comment>
<dbReference type="GO" id="GO:0043856">
    <property type="term" value="F:anti-sigma factor antagonist activity"/>
    <property type="evidence" value="ECO:0007669"/>
    <property type="project" value="InterPro"/>
</dbReference>
<proteinExistence type="inferred from homology"/>
<sequence>MKVLKKQRNKIYTISLIGEFTLYDIHDFNSELSDVLPKKDISTIIIDFSNLMAIDSTGIGQLIALQKKLNENGKNLILINMDEKIQKLFALLKLQEVFTIQK</sequence>
<keyword evidence="5" id="KW-1185">Reference proteome</keyword>
<dbReference type="EMBL" id="FQUI01000016">
    <property type="protein sequence ID" value="SHE80921.1"/>
    <property type="molecule type" value="Genomic_DNA"/>
</dbReference>
<dbReference type="RefSeq" id="WP_072864439.1">
    <property type="nucleotide sequence ID" value="NZ_FQUI01000016.1"/>
</dbReference>
<dbReference type="AlphaFoldDB" id="A0A1M4WHZ4"/>
<name>A0A1M4WHZ4_MARH1</name>